<feature type="compositionally biased region" description="Polar residues" evidence="3">
    <location>
        <begin position="130"/>
        <end position="144"/>
    </location>
</feature>
<protein>
    <submittedName>
        <fullName evidence="7">Acyl-CoA/acyl-ACP dehydrogenase</fullName>
    </submittedName>
</protein>
<evidence type="ECO:0000256" key="3">
    <source>
        <dbReference type="SAM" id="MobiDB-lite"/>
    </source>
</evidence>
<dbReference type="AlphaFoldDB" id="A0A9X4KR39"/>
<dbReference type="PANTHER" id="PTHR43884">
    <property type="entry name" value="ACYL-COA DEHYDROGENASE"/>
    <property type="match status" value="1"/>
</dbReference>
<dbReference type="Gene3D" id="2.40.110.10">
    <property type="entry name" value="Butyryl-CoA Dehydrogenase, subunit A, domain 2"/>
    <property type="match status" value="1"/>
</dbReference>
<dbReference type="InterPro" id="IPR037069">
    <property type="entry name" value="AcylCoA_DH/ox_N_sf"/>
</dbReference>
<dbReference type="InterPro" id="IPR013786">
    <property type="entry name" value="AcylCoA_DH/ox_N"/>
</dbReference>
<evidence type="ECO:0000256" key="1">
    <source>
        <dbReference type="ARBA" id="ARBA00022630"/>
    </source>
</evidence>
<gene>
    <name evidence="7" type="ORF">OMP38_27485</name>
</gene>
<dbReference type="SUPFAM" id="SSF47203">
    <property type="entry name" value="Acyl-CoA dehydrogenase C-terminal domain-like"/>
    <property type="match status" value="1"/>
</dbReference>
<evidence type="ECO:0000313" key="8">
    <source>
        <dbReference type="Proteomes" id="UP001153387"/>
    </source>
</evidence>
<dbReference type="Pfam" id="PF02771">
    <property type="entry name" value="Acyl-CoA_dh_N"/>
    <property type="match status" value="1"/>
</dbReference>
<dbReference type="InterPro" id="IPR046373">
    <property type="entry name" value="Acyl-CoA_Oxase/DH_mid-dom_sf"/>
</dbReference>
<dbReference type="Gene3D" id="1.20.140.10">
    <property type="entry name" value="Butyryl-CoA Dehydrogenase, subunit A, domain 3"/>
    <property type="match status" value="1"/>
</dbReference>
<keyword evidence="2" id="KW-0560">Oxidoreductase</keyword>
<dbReference type="Gene3D" id="1.10.540.10">
    <property type="entry name" value="Acyl-CoA dehydrogenase/oxidase, N-terminal domain"/>
    <property type="match status" value="1"/>
</dbReference>
<dbReference type="SUPFAM" id="SSF56645">
    <property type="entry name" value="Acyl-CoA dehydrogenase NM domain-like"/>
    <property type="match status" value="1"/>
</dbReference>
<feature type="domain" description="Acyl-CoA dehydrogenase C-terminal" evidence="6">
    <location>
        <begin position="248"/>
        <end position="364"/>
    </location>
</feature>
<keyword evidence="8" id="KW-1185">Reference proteome</keyword>
<dbReference type="PIRSF" id="PIRSF016578">
    <property type="entry name" value="HsaA"/>
    <property type="match status" value="1"/>
</dbReference>
<dbReference type="CDD" id="cd00567">
    <property type="entry name" value="ACAD"/>
    <property type="match status" value="1"/>
</dbReference>
<comment type="caution">
    <text evidence="7">The sequence shown here is derived from an EMBL/GenBank/DDBJ whole genome shotgun (WGS) entry which is preliminary data.</text>
</comment>
<keyword evidence="1" id="KW-0285">Flavoprotein</keyword>
<evidence type="ECO:0000259" key="6">
    <source>
        <dbReference type="Pfam" id="PF08028"/>
    </source>
</evidence>
<dbReference type="Proteomes" id="UP001153387">
    <property type="component" value="Unassembled WGS sequence"/>
</dbReference>
<name>A0A9X4KR39_9BACL</name>
<dbReference type="EMBL" id="JAPDHZ010000006">
    <property type="protein sequence ID" value="MDG0794160.1"/>
    <property type="molecule type" value="Genomic_DNA"/>
</dbReference>
<evidence type="ECO:0000256" key="2">
    <source>
        <dbReference type="ARBA" id="ARBA00023002"/>
    </source>
</evidence>
<organism evidence="7 8">
    <name type="scientific">Cohnella ginsengisoli</name>
    <dbReference type="NCBI Taxonomy" id="425004"/>
    <lineage>
        <taxon>Bacteria</taxon>
        <taxon>Bacillati</taxon>
        <taxon>Bacillota</taxon>
        <taxon>Bacilli</taxon>
        <taxon>Bacillales</taxon>
        <taxon>Paenibacillaceae</taxon>
        <taxon>Cohnella</taxon>
    </lineage>
</organism>
<sequence>MTDTFARTAAERERLALIGEMADSFKPLAQAVDEEGGFAFESAEKLRASGYTTWAVPAEYGGAGMSVYELVLYQERIAMGDPALALAIGWHMGTVADLSAKKTWSEDKLAPFLRAVAAGKLMNRAATEKGTGSPTRGGKMQTTAEPHGDGYVVRGRKTFTSLAPVLDLVVVNTTLIEGDSEGPADFLIPMDAPGVSVDPVWNMMGMRGTGSHDLVLDDVVLPAEALVYRAAAGKRAGQANPHLLHVPACYLGAARAAREEALAFAASYQPNTLDRPIIHLPHIGTLIGEIDVELAAARHFMYGVAARWERPAEDETAGIAELGAVKVVAIRTALSVADKALRIAGAHGLAQTHPLQRLFRDIRFGLSNPPMEDSVLRLYHQQALRETGQA</sequence>
<dbReference type="PANTHER" id="PTHR43884:SF25">
    <property type="entry name" value="ACYL-COA DEHYDROGENASE YDBM-RELATED"/>
    <property type="match status" value="1"/>
</dbReference>
<dbReference type="InterPro" id="IPR013107">
    <property type="entry name" value="Acyl-CoA_DH_C"/>
</dbReference>
<accession>A0A9X4KR39</accession>
<proteinExistence type="predicted"/>
<dbReference type="Pfam" id="PF08028">
    <property type="entry name" value="Acyl-CoA_dh_2"/>
    <property type="match status" value="1"/>
</dbReference>
<feature type="domain" description="Acyl-CoA dehydrogenase/oxidase N-terminal" evidence="5">
    <location>
        <begin position="22"/>
        <end position="97"/>
    </location>
</feature>
<feature type="region of interest" description="Disordered" evidence="3">
    <location>
        <begin position="126"/>
        <end position="147"/>
    </location>
</feature>
<reference evidence="7 8" key="1">
    <citation type="submission" date="2022-10" db="EMBL/GenBank/DDBJ databases">
        <title>Comparative genomic analysis of Cohnella hashimotonis sp. nov., isolated from the International Space Station.</title>
        <authorList>
            <person name="Simpson A."/>
            <person name="Venkateswaran K."/>
        </authorList>
    </citation>
    <scope>NUCLEOTIDE SEQUENCE [LARGE SCALE GENOMIC DNA]</scope>
    <source>
        <strain evidence="7 8">DSM 18997</strain>
    </source>
</reference>
<dbReference type="Pfam" id="PF02770">
    <property type="entry name" value="Acyl-CoA_dh_M"/>
    <property type="match status" value="1"/>
</dbReference>
<dbReference type="GO" id="GO:0050660">
    <property type="term" value="F:flavin adenine dinucleotide binding"/>
    <property type="evidence" value="ECO:0007669"/>
    <property type="project" value="InterPro"/>
</dbReference>
<dbReference type="RefSeq" id="WP_277567927.1">
    <property type="nucleotide sequence ID" value="NZ_JAPDHZ010000006.1"/>
</dbReference>
<evidence type="ECO:0000259" key="5">
    <source>
        <dbReference type="Pfam" id="PF02771"/>
    </source>
</evidence>
<dbReference type="GO" id="GO:0003995">
    <property type="term" value="F:acyl-CoA dehydrogenase activity"/>
    <property type="evidence" value="ECO:0007669"/>
    <property type="project" value="TreeGrafter"/>
</dbReference>
<evidence type="ECO:0000313" key="7">
    <source>
        <dbReference type="EMBL" id="MDG0794160.1"/>
    </source>
</evidence>
<dbReference type="InterPro" id="IPR009100">
    <property type="entry name" value="AcylCoA_DH/oxidase_NM_dom_sf"/>
</dbReference>
<dbReference type="InterPro" id="IPR006091">
    <property type="entry name" value="Acyl-CoA_Oxase/DH_mid-dom"/>
</dbReference>
<evidence type="ECO:0000259" key="4">
    <source>
        <dbReference type="Pfam" id="PF02770"/>
    </source>
</evidence>
<feature type="domain" description="Acyl-CoA oxidase/dehydrogenase middle" evidence="4">
    <location>
        <begin position="125"/>
        <end position="219"/>
    </location>
</feature>
<dbReference type="InterPro" id="IPR036250">
    <property type="entry name" value="AcylCo_DH-like_C"/>
</dbReference>